<protein>
    <submittedName>
        <fullName evidence="1">Uncharacterized protein</fullName>
    </submittedName>
</protein>
<name>A0AAE0JI84_9PEZI</name>
<evidence type="ECO:0000313" key="1">
    <source>
        <dbReference type="EMBL" id="KAK3348378.1"/>
    </source>
</evidence>
<comment type="caution">
    <text evidence="1">The sequence shown here is derived from an EMBL/GenBank/DDBJ whole genome shotgun (WGS) entry which is preliminary data.</text>
</comment>
<evidence type="ECO:0000313" key="2">
    <source>
        <dbReference type="Proteomes" id="UP001278500"/>
    </source>
</evidence>
<dbReference type="RefSeq" id="XP_062683460.1">
    <property type="nucleotide sequence ID" value="XM_062826689.1"/>
</dbReference>
<dbReference type="PROSITE" id="PS51257">
    <property type="entry name" value="PROKAR_LIPOPROTEIN"/>
    <property type="match status" value="1"/>
</dbReference>
<accession>A0AAE0JI84</accession>
<sequence>MRLVPCSGRCKKLTVILAIVCSCLPLRMLPLGFYTSKPNLHRTPRYPRVSKPFRLPLLTKPHKTPDISQVNKPKAHLI</sequence>
<organism evidence="1 2">
    <name type="scientific">Neurospora tetraspora</name>
    <dbReference type="NCBI Taxonomy" id="94610"/>
    <lineage>
        <taxon>Eukaryota</taxon>
        <taxon>Fungi</taxon>
        <taxon>Dikarya</taxon>
        <taxon>Ascomycota</taxon>
        <taxon>Pezizomycotina</taxon>
        <taxon>Sordariomycetes</taxon>
        <taxon>Sordariomycetidae</taxon>
        <taxon>Sordariales</taxon>
        <taxon>Sordariaceae</taxon>
        <taxon>Neurospora</taxon>
    </lineage>
</organism>
<keyword evidence="2" id="KW-1185">Reference proteome</keyword>
<proteinExistence type="predicted"/>
<dbReference type="GeneID" id="87863843"/>
<dbReference type="AlphaFoldDB" id="A0AAE0JI84"/>
<dbReference type="Proteomes" id="UP001278500">
    <property type="component" value="Unassembled WGS sequence"/>
</dbReference>
<reference evidence="1" key="2">
    <citation type="submission" date="2023-06" db="EMBL/GenBank/DDBJ databases">
        <authorList>
            <consortium name="Lawrence Berkeley National Laboratory"/>
            <person name="Haridas S."/>
            <person name="Hensen N."/>
            <person name="Bonometti L."/>
            <person name="Westerberg I."/>
            <person name="Brannstrom I.O."/>
            <person name="Guillou S."/>
            <person name="Cros-Aarteil S."/>
            <person name="Calhoun S."/>
            <person name="Kuo A."/>
            <person name="Mondo S."/>
            <person name="Pangilinan J."/>
            <person name="Riley R."/>
            <person name="Labutti K."/>
            <person name="Andreopoulos B."/>
            <person name="Lipzen A."/>
            <person name="Chen C."/>
            <person name="Yanf M."/>
            <person name="Daum C."/>
            <person name="Ng V."/>
            <person name="Clum A."/>
            <person name="Steindorff A."/>
            <person name="Ohm R."/>
            <person name="Martin F."/>
            <person name="Silar P."/>
            <person name="Natvig D."/>
            <person name="Lalanne C."/>
            <person name="Gautier V."/>
            <person name="Ament-Velasquez S.L."/>
            <person name="Kruys A."/>
            <person name="Hutchinson M.I."/>
            <person name="Powell A.J."/>
            <person name="Barry K."/>
            <person name="Miller A.N."/>
            <person name="Grigoriev I.V."/>
            <person name="Debuchy R."/>
            <person name="Gladieux P."/>
            <person name="Thoren M.H."/>
            <person name="Johannesson H."/>
        </authorList>
    </citation>
    <scope>NUCLEOTIDE SEQUENCE</scope>
    <source>
        <strain evidence="1">CBS 560.94</strain>
    </source>
</reference>
<reference evidence="1" key="1">
    <citation type="journal article" date="2023" name="Mol. Phylogenet. Evol.">
        <title>Genome-scale phylogeny and comparative genomics of the fungal order Sordariales.</title>
        <authorList>
            <person name="Hensen N."/>
            <person name="Bonometti L."/>
            <person name="Westerberg I."/>
            <person name="Brannstrom I.O."/>
            <person name="Guillou S."/>
            <person name="Cros-Aarteil S."/>
            <person name="Calhoun S."/>
            <person name="Haridas S."/>
            <person name="Kuo A."/>
            <person name="Mondo S."/>
            <person name="Pangilinan J."/>
            <person name="Riley R."/>
            <person name="LaButti K."/>
            <person name="Andreopoulos B."/>
            <person name="Lipzen A."/>
            <person name="Chen C."/>
            <person name="Yan M."/>
            <person name="Daum C."/>
            <person name="Ng V."/>
            <person name="Clum A."/>
            <person name="Steindorff A."/>
            <person name="Ohm R.A."/>
            <person name="Martin F."/>
            <person name="Silar P."/>
            <person name="Natvig D.O."/>
            <person name="Lalanne C."/>
            <person name="Gautier V."/>
            <person name="Ament-Velasquez S.L."/>
            <person name="Kruys A."/>
            <person name="Hutchinson M.I."/>
            <person name="Powell A.J."/>
            <person name="Barry K."/>
            <person name="Miller A.N."/>
            <person name="Grigoriev I.V."/>
            <person name="Debuchy R."/>
            <person name="Gladieux P."/>
            <person name="Hiltunen Thoren M."/>
            <person name="Johannesson H."/>
        </authorList>
    </citation>
    <scope>NUCLEOTIDE SEQUENCE</scope>
    <source>
        <strain evidence="1">CBS 560.94</strain>
    </source>
</reference>
<gene>
    <name evidence="1" type="ORF">B0H65DRAFT_463227</name>
</gene>
<dbReference type="EMBL" id="JAUEPP010000003">
    <property type="protein sequence ID" value="KAK3348378.1"/>
    <property type="molecule type" value="Genomic_DNA"/>
</dbReference>
<feature type="non-terminal residue" evidence="1">
    <location>
        <position position="78"/>
    </location>
</feature>